<dbReference type="GO" id="GO:0016301">
    <property type="term" value="F:kinase activity"/>
    <property type="evidence" value="ECO:0007669"/>
    <property type="project" value="UniProtKB-KW"/>
</dbReference>
<accession>A8PI94</accession>
<dbReference type="AlphaFoldDB" id="A8PI94"/>
<evidence type="ECO:0000313" key="1">
    <source>
        <dbReference type="EMBL" id="EAU80283.2"/>
    </source>
</evidence>
<organism evidence="1 2">
    <name type="scientific">Coprinopsis cinerea (strain Okayama-7 / 130 / ATCC MYA-4618 / FGSC 9003)</name>
    <name type="common">Inky cap fungus</name>
    <name type="synonym">Hormographiella aspergillata</name>
    <dbReference type="NCBI Taxonomy" id="240176"/>
    <lineage>
        <taxon>Eukaryota</taxon>
        <taxon>Fungi</taxon>
        <taxon>Dikarya</taxon>
        <taxon>Basidiomycota</taxon>
        <taxon>Agaricomycotina</taxon>
        <taxon>Agaricomycetes</taxon>
        <taxon>Agaricomycetidae</taxon>
        <taxon>Agaricales</taxon>
        <taxon>Agaricineae</taxon>
        <taxon>Psathyrellaceae</taxon>
        <taxon>Coprinopsis</taxon>
    </lineage>
</organism>
<dbReference type="HOGENOM" id="CLU_1447605_0_0_1"/>
<name>A8PI94_COPC7</name>
<gene>
    <name evidence="1" type="ORF">CC1G_13269</name>
</gene>
<dbReference type="GeneID" id="6018240"/>
<sequence length="187" mass="21128">MDSKIHTCHVEEFLNSYLQNDHTDTVDTVLDELKKQRVLVARGRSVAQRASSSTQKPPFTHVFKGFKTLFRSGSTKPERILKSFQTIGNAVRKALGKITGATVNEFEVRAMDSTGDACITPNRDGGISPPDVVVPVRVTGRRTDRAEEDENKDLRYISHVNRILNEDARRKFAYGVSFIRLRSFDRC</sequence>
<keyword evidence="2" id="KW-1185">Reference proteome</keyword>
<dbReference type="EMBL" id="AACS02000027">
    <property type="protein sequence ID" value="EAU80283.2"/>
    <property type="molecule type" value="Genomic_DNA"/>
</dbReference>
<dbReference type="Proteomes" id="UP000001861">
    <property type="component" value="Unassembled WGS sequence"/>
</dbReference>
<reference evidence="1 2" key="1">
    <citation type="journal article" date="2010" name="Proc. Natl. Acad. Sci. U.S.A.">
        <title>Insights into evolution of multicellular fungi from the assembled chromosomes of the mushroom Coprinopsis cinerea (Coprinus cinereus).</title>
        <authorList>
            <person name="Stajich J.E."/>
            <person name="Wilke S.K."/>
            <person name="Ahren D."/>
            <person name="Au C.H."/>
            <person name="Birren B.W."/>
            <person name="Borodovsky M."/>
            <person name="Burns C."/>
            <person name="Canback B."/>
            <person name="Casselton L.A."/>
            <person name="Cheng C.K."/>
            <person name="Deng J."/>
            <person name="Dietrich F.S."/>
            <person name="Fargo D.C."/>
            <person name="Farman M.L."/>
            <person name="Gathman A.C."/>
            <person name="Goldberg J."/>
            <person name="Guigo R."/>
            <person name="Hoegger P.J."/>
            <person name="Hooker J.B."/>
            <person name="Huggins A."/>
            <person name="James T.Y."/>
            <person name="Kamada T."/>
            <person name="Kilaru S."/>
            <person name="Kodira C."/>
            <person name="Kues U."/>
            <person name="Kupfer D."/>
            <person name="Kwan H.S."/>
            <person name="Lomsadze A."/>
            <person name="Li W."/>
            <person name="Lilly W.W."/>
            <person name="Ma L.J."/>
            <person name="Mackey A.J."/>
            <person name="Manning G."/>
            <person name="Martin F."/>
            <person name="Muraguchi H."/>
            <person name="Natvig D.O."/>
            <person name="Palmerini H."/>
            <person name="Ramesh M.A."/>
            <person name="Rehmeyer C.J."/>
            <person name="Roe B.A."/>
            <person name="Shenoy N."/>
            <person name="Stanke M."/>
            <person name="Ter-Hovhannisyan V."/>
            <person name="Tunlid A."/>
            <person name="Velagapudi R."/>
            <person name="Vision T.J."/>
            <person name="Zeng Q."/>
            <person name="Zolan M.E."/>
            <person name="Pukkila P.J."/>
        </authorList>
    </citation>
    <scope>NUCLEOTIDE SEQUENCE [LARGE SCALE GENOMIC DNA]</scope>
    <source>
        <strain evidence="2">Okayama-7 / 130 / ATCC MYA-4618 / FGSC 9003</strain>
    </source>
</reference>
<protein>
    <submittedName>
        <fullName evidence="1">Other/FunK1 protein kinase</fullName>
    </submittedName>
</protein>
<evidence type="ECO:0000313" key="2">
    <source>
        <dbReference type="Proteomes" id="UP000001861"/>
    </source>
</evidence>
<keyword evidence="1" id="KW-0808">Transferase</keyword>
<dbReference type="KEGG" id="cci:CC1G_13269"/>
<proteinExistence type="predicted"/>
<dbReference type="RefSeq" id="XP_001841537.2">
    <property type="nucleotide sequence ID" value="XM_001841485.2"/>
</dbReference>
<dbReference type="InParanoid" id="A8PI94"/>
<keyword evidence="1" id="KW-0418">Kinase</keyword>
<comment type="caution">
    <text evidence="1">The sequence shown here is derived from an EMBL/GenBank/DDBJ whole genome shotgun (WGS) entry which is preliminary data.</text>
</comment>
<dbReference type="VEuPathDB" id="FungiDB:CC1G_13269"/>